<evidence type="ECO:0008006" key="4">
    <source>
        <dbReference type="Google" id="ProtNLM"/>
    </source>
</evidence>
<sequence length="123" mass="14305">MSNNLIYIMVGIISALCLISLYIYLSFTKRINIKFKRNKLQNDPKAFTYSNIMKGLGGIENVSSIEKDKIYLLSYSIVNIKYLKSIGIKVDNQKDYVVLDVKNFNMNNFYKKLENELEKNKNS</sequence>
<reference evidence="2 3" key="1">
    <citation type="submission" date="2019-11" db="EMBL/GenBank/DDBJ databases">
        <title>Complete genome sequence of Spiroplasma tabanidicola TAUS-1 (DSM 22603).</title>
        <authorList>
            <person name="Huang C.-T."/>
            <person name="Lin Y.-C."/>
            <person name="Kuo C.-H."/>
        </authorList>
    </citation>
    <scope>NUCLEOTIDE SEQUENCE [LARGE SCALE GENOMIC DNA]</scope>
    <source>
        <strain evidence="2 3">TAUS-1</strain>
    </source>
</reference>
<keyword evidence="1" id="KW-1133">Transmembrane helix</keyword>
<dbReference type="Proteomes" id="UP000424468">
    <property type="component" value="Chromosome"/>
</dbReference>
<name>A0A6I6CCH5_9MOLU</name>
<dbReference type="RefSeq" id="WP_156005880.1">
    <property type="nucleotide sequence ID" value="NZ_CP046276.1"/>
</dbReference>
<evidence type="ECO:0000313" key="3">
    <source>
        <dbReference type="Proteomes" id="UP000424468"/>
    </source>
</evidence>
<evidence type="ECO:0000256" key="1">
    <source>
        <dbReference type="SAM" id="Phobius"/>
    </source>
</evidence>
<dbReference type="OrthoDB" id="389760at2"/>
<dbReference type="EMBL" id="CP046276">
    <property type="protein sequence ID" value="QGS51674.1"/>
    <property type="molecule type" value="Genomic_DNA"/>
</dbReference>
<organism evidence="2 3">
    <name type="scientific">Spiroplasma tabanidicola</name>
    <dbReference type="NCBI Taxonomy" id="324079"/>
    <lineage>
        <taxon>Bacteria</taxon>
        <taxon>Bacillati</taxon>
        <taxon>Mycoplasmatota</taxon>
        <taxon>Mollicutes</taxon>
        <taxon>Entomoplasmatales</taxon>
        <taxon>Spiroplasmataceae</taxon>
        <taxon>Spiroplasma</taxon>
    </lineage>
</organism>
<protein>
    <recommendedName>
        <fullName evidence="4">PTS EIIB type-1 domain-containing protein</fullName>
    </recommendedName>
</protein>
<dbReference type="AlphaFoldDB" id="A0A6I6CCH5"/>
<evidence type="ECO:0000313" key="2">
    <source>
        <dbReference type="EMBL" id="QGS51674.1"/>
    </source>
</evidence>
<dbReference type="KEGG" id="stab:STABA_v1c03110"/>
<feature type="transmembrane region" description="Helical" evidence="1">
    <location>
        <begin position="6"/>
        <end position="27"/>
    </location>
</feature>
<keyword evidence="1" id="KW-0812">Transmembrane</keyword>
<keyword evidence="1" id="KW-0472">Membrane</keyword>
<keyword evidence="3" id="KW-1185">Reference proteome</keyword>
<accession>A0A6I6CCH5</accession>
<gene>
    <name evidence="2" type="ORF">STABA_v1c03110</name>
</gene>
<proteinExistence type="predicted"/>